<dbReference type="PROSITE" id="PS50093">
    <property type="entry name" value="PKD"/>
    <property type="match status" value="1"/>
</dbReference>
<dbReference type="InterPro" id="IPR023828">
    <property type="entry name" value="Peptidase_S8_Ser-AS"/>
</dbReference>
<dbReference type="Pfam" id="PF22148">
    <property type="entry name" value="Fervidolysin_NPro-like"/>
    <property type="match status" value="1"/>
</dbReference>
<evidence type="ECO:0000313" key="10">
    <source>
        <dbReference type="EMBL" id="MCV2885052.1"/>
    </source>
</evidence>
<evidence type="ECO:0000256" key="2">
    <source>
        <dbReference type="ARBA" id="ARBA00022670"/>
    </source>
</evidence>
<evidence type="ECO:0000256" key="1">
    <source>
        <dbReference type="ARBA" id="ARBA00011073"/>
    </source>
</evidence>
<dbReference type="InterPro" id="IPR002884">
    <property type="entry name" value="P_dom"/>
</dbReference>
<feature type="chain" id="PRO_5045327473" evidence="7">
    <location>
        <begin position="27"/>
        <end position="835"/>
    </location>
</feature>
<evidence type="ECO:0000259" key="8">
    <source>
        <dbReference type="PROSITE" id="PS50093"/>
    </source>
</evidence>
<keyword evidence="4 5" id="KW-0720">Serine protease</keyword>
<dbReference type="SUPFAM" id="SSF52743">
    <property type="entry name" value="Subtilisin-like"/>
    <property type="match status" value="1"/>
</dbReference>
<evidence type="ECO:0000256" key="7">
    <source>
        <dbReference type="SAM" id="SignalP"/>
    </source>
</evidence>
<dbReference type="CDD" id="cd00146">
    <property type="entry name" value="PKD"/>
    <property type="match status" value="1"/>
</dbReference>
<dbReference type="InterPro" id="IPR015500">
    <property type="entry name" value="Peptidase_S8_subtilisin-rel"/>
</dbReference>
<keyword evidence="7" id="KW-0732">Signal</keyword>
<feature type="domain" description="PKD" evidence="8">
    <location>
        <begin position="672"/>
        <end position="753"/>
    </location>
</feature>
<keyword evidence="2 5" id="KW-0645">Protease</keyword>
<dbReference type="PROSITE" id="PS00137">
    <property type="entry name" value="SUBTILASE_HIS"/>
    <property type="match status" value="1"/>
</dbReference>
<dbReference type="InterPro" id="IPR008979">
    <property type="entry name" value="Galactose-bd-like_sf"/>
</dbReference>
<dbReference type="PANTHER" id="PTHR43399:SF4">
    <property type="entry name" value="CELL WALL-ASSOCIATED PROTEASE"/>
    <property type="match status" value="1"/>
</dbReference>
<dbReference type="PROSITE" id="PS51829">
    <property type="entry name" value="P_HOMO_B"/>
    <property type="match status" value="1"/>
</dbReference>
<sequence length="835" mass="87353">MKTKLSAISIATIAALSASVSGLTQASTAPEYKNDSILVVYKEGMSPADKAAARSSVYATISDKNRDEVDDSFKHIMDGRIAKLQLSNKSVKEAIEILKQHPAVLYAEPNYIVKKAALPDDPSFGSLWGLHNTGQDGGTADADIDALEAWDISTGDSSIVIGVIDTGVDYQHEDLADNAWMNPGEIPGDGIDNDANGYVDDVYGIDTANGDSDPMDDDSHGTHVAGTIGAKGNNGIGVVGVNHDVTIAGCKFLGADGTGSTAGAIECVNYFVALKNAGVNVRATNNSWGGGGFSQALKDAITASGDADILFVAAAGNAGSDNDLSPSYPASYDNDNILAVASTTRTDGDSGYSYGLTSVDMAAPGSAILSTTPNNGYASFSGTSMATPHVTGAAALTWSVNPDLTALEMKALLMASGDDNAVMQGRTVSGKRLNVNQALIDADPTPSFKFSVTPVKTEIVAGETAVYTFEVGSISDWTGEVSLSLDSESGLGQLSASTVEPGDTFTLTVVTDENTPYGDYAFTVKGESGDIVKEKALGLYVFPQGLTDFTYSNDESIPTLPNEQDPDDVGIDSVINIPDALTVFGTSTFVNITHTYRGDLVLTLTSPAGTSAVLTANSGGGADDIVESFASDAFNGEVATGDWTLNVLDTFNGDDGTLNNWELTITGIGEVAPAAPVAAFSYEAEALSVSFNNESTDVNNDIVSHSWDFGDGTTSTEASPSHIFPATGSYEVTLTTTDAEGQSDSITQTVSVTDVSIQLNVERAHLSRFGKLRVDLSWTGSFTDTVTVYRNGVELGVFENKGYFRDRERRVDGTSFSYMVCDETTACSDEVNVTF</sequence>
<dbReference type="SUPFAM" id="SSF49299">
    <property type="entry name" value="PKD domain"/>
    <property type="match status" value="1"/>
</dbReference>
<dbReference type="PROSITE" id="PS00138">
    <property type="entry name" value="SUBTILASE_SER"/>
    <property type="match status" value="1"/>
</dbReference>
<feature type="domain" description="P/Homo B" evidence="9">
    <location>
        <begin position="541"/>
        <end position="673"/>
    </location>
</feature>
<dbReference type="InterPro" id="IPR000209">
    <property type="entry name" value="Peptidase_S8/S53_dom"/>
</dbReference>
<feature type="active site" description="Charge relay system" evidence="5">
    <location>
        <position position="220"/>
    </location>
</feature>
<feature type="signal peptide" evidence="7">
    <location>
        <begin position="1"/>
        <end position="26"/>
    </location>
</feature>
<dbReference type="Pfam" id="PF01483">
    <property type="entry name" value="P_proprotein"/>
    <property type="match status" value="1"/>
</dbReference>
<gene>
    <name evidence="10" type="ORF">OE749_10155</name>
</gene>
<dbReference type="EMBL" id="JAOWKX010000005">
    <property type="protein sequence ID" value="MCV2885052.1"/>
    <property type="molecule type" value="Genomic_DNA"/>
</dbReference>
<dbReference type="InterPro" id="IPR013783">
    <property type="entry name" value="Ig-like_fold"/>
</dbReference>
<proteinExistence type="inferred from homology"/>
<evidence type="ECO:0000256" key="3">
    <source>
        <dbReference type="ARBA" id="ARBA00022801"/>
    </source>
</evidence>
<dbReference type="InterPro" id="IPR022398">
    <property type="entry name" value="Peptidase_S8_His-AS"/>
</dbReference>
<dbReference type="CDD" id="cd07473">
    <property type="entry name" value="Peptidases_S8_Subtilisin_like"/>
    <property type="match status" value="1"/>
</dbReference>
<dbReference type="Pfam" id="PF18911">
    <property type="entry name" value="PKD_4"/>
    <property type="match status" value="1"/>
</dbReference>
<dbReference type="PROSITE" id="PS51892">
    <property type="entry name" value="SUBTILASE"/>
    <property type="match status" value="1"/>
</dbReference>
<comment type="caution">
    <text evidence="10">The sequence shown here is derived from an EMBL/GenBank/DDBJ whole genome shotgun (WGS) entry which is preliminary data.</text>
</comment>
<evidence type="ECO:0000256" key="5">
    <source>
        <dbReference type="PROSITE-ProRule" id="PRU01240"/>
    </source>
</evidence>
<dbReference type="Gene3D" id="2.60.120.260">
    <property type="entry name" value="Galactose-binding domain-like"/>
    <property type="match status" value="1"/>
</dbReference>
<comment type="similarity">
    <text evidence="1 5 6">Belongs to the peptidase S8 family.</text>
</comment>
<dbReference type="PRINTS" id="PR00723">
    <property type="entry name" value="SUBTILISIN"/>
</dbReference>
<dbReference type="Gene3D" id="2.60.40.10">
    <property type="entry name" value="Immunoglobulins"/>
    <property type="match status" value="1"/>
</dbReference>
<dbReference type="InterPro" id="IPR035986">
    <property type="entry name" value="PKD_dom_sf"/>
</dbReference>
<dbReference type="InterPro" id="IPR034204">
    <property type="entry name" value="PfSUB1-like_cat_dom"/>
</dbReference>
<reference evidence="10 11" key="1">
    <citation type="submission" date="2022-10" db="EMBL/GenBank/DDBJ databases">
        <title>Aestuariibacter sp. AA17 isolated from Montipora capitata coral fragment.</title>
        <authorList>
            <person name="Emsley S.A."/>
            <person name="Pfannmuller K.M."/>
            <person name="Loughran R.M."/>
            <person name="Shlafstein M."/>
            <person name="Papke E."/>
            <person name="Saw J.H."/>
            <person name="Ushijima B."/>
            <person name="Videau P."/>
        </authorList>
    </citation>
    <scope>NUCLEOTIDE SEQUENCE [LARGE SCALE GENOMIC DNA]</scope>
    <source>
        <strain evidence="10 11">AA17</strain>
    </source>
</reference>
<dbReference type="InterPro" id="IPR051048">
    <property type="entry name" value="Peptidase_S8/S53_subtilisin"/>
</dbReference>
<dbReference type="InterPro" id="IPR000601">
    <property type="entry name" value="PKD_dom"/>
</dbReference>
<evidence type="ECO:0000313" key="11">
    <source>
        <dbReference type="Proteomes" id="UP001652504"/>
    </source>
</evidence>
<dbReference type="InterPro" id="IPR054399">
    <property type="entry name" value="Fervidolysin-like_N_prodom"/>
</dbReference>
<dbReference type="Gene3D" id="3.40.50.200">
    <property type="entry name" value="Peptidase S8/S53 domain"/>
    <property type="match status" value="1"/>
</dbReference>
<accession>A0ABT3A9U9</accession>
<name>A0ABT3A9U9_9ALTE</name>
<protein>
    <submittedName>
        <fullName evidence="10">S8 family serine peptidase</fullName>
    </submittedName>
</protein>
<dbReference type="PROSITE" id="PS00136">
    <property type="entry name" value="SUBTILASE_ASP"/>
    <property type="match status" value="1"/>
</dbReference>
<keyword evidence="3 5" id="KW-0378">Hydrolase</keyword>
<dbReference type="PANTHER" id="PTHR43399">
    <property type="entry name" value="SUBTILISIN-RELATED"/>
    <property type="match status" value="1"/>
</dbReference>
<feature type="active site" description="Charge relay system" evidence="5">
    <location>
        <position position="384"/>
    </location>
</feature>
<evidence type="ECO:0000256" key="6">
    <source>
        <dbReference type="RuleBase" id="RU003355"/>
    </source>
</evidence>
<organism evidence="10 11">
    <name type="scientific">Fluctibacter corallii</name>
    <dbReference type="NCBI Taxonomy" id="2984329"/>
    <lineage>
        <taxon>Bacteria</taxon>
        <taxon>Pseudomonadati</taxon>
        <taxon>Pseudomonadota</taxon>
        <taxon>Gammaproteobacteria</taxon>
        <taxon>Alteromonadales</taxon>
        <taxon>Alteromonadaceae</taxon>
        <taxon>Fluctibacter</taxon>
    </lineage>
</organism>
<dbReference type="SUPFAM" id="SSF49785">
    <property type="entry name" value="Galactose-binding domain-like"/>
    <property type="match status" value="1"/>
</dbReference>
<keyword evidence="11" id="KW-1185">Reference proteome</keyword>
<dbReference type="Proteomes" id="UP001652504">
    <property type="component" value="Unassembled WGS sequence"/>
</dbReference>
<dbReference type="Pfam" id="PF00082">
    <property type="entry name" value="Peptidase_S8"/>
    <property type="match status" value="1"/>
</dbReference>
<evidence type="ECO:0000256" key="4">
    <source>
        <dbReference type="ARBA" id="ARBA00022825"/>
    </source>
</evidence>
<feature type="active site" description="Charge relay system" evidence="5">
    <location>
        <position position="165"/>
    </location>
</feature>
<dbReference type="SMART" id="SM00089">
    <property type="entry name" value="PKD"/>
    <property type="match status" value="1"/>
</dbReference>
<dbReference type="RefSeq" id="WP_263712678.1">
    <property type="nucleotide sequence ID" value="NZ_JAOWKX010000005.1"/>
</dbReference>
<dbReference type="InterPro" id="IPR022409">
    <property type="entry name" value="PKD/Chitinase_dom"/>
</dbReference>
<dbReference type="InterPro" id="IPR023827">
    <property type="entry name" value="Peptidase_S8_Asp-AS"/>
</dbReference>
<dbReference type="InterPro" id="IPR036852">
    <property type="entry name" value="Peptidase_S8/S53_dom_sf"/>
</dbReference>
<evidence type="ECO:0000259" key="9">
    <source>
        <dbReference type="PROSITE" id="PS51829"/>
    </source>
</evidence>